<proteinExistence type="predicted"/>
<accession>A0A0G0Z1V4</accession>
<dbReference type="EMBL" id="LCDA01000006">
    <property type="protein sequence ID" value="KKS42752.1"/>
    <property type="molecule type" value="Genomic_DNA"/>
</dbReference>
<comment type="caution">
    <text evidence="1">The sequence shown here is derived from an EMBL/GenBank/DDBJ whole genome shotgun (WGS) entry which is preliminary data.</text>
</comment>
<evidence type="ECO:0008006" key="3">
    <source>
        <dbReference type="Google" id="ProtNLM"/>
    </source>
</evidence>
<reference evidence="1 2" key="1">
    <citation type="journal article" date="2015" name="Nature">
        <title>rRNA introns, odd ribosomes, and small enigmatic genomes across a large radiation of phyla.</title>
        <authorList>
            <person name="Brown C.T."/>
            <person name="Hug L.A."/>
            <person name="Thomas B.C."/>
            <person name="Sharon I."/>
            <person name="Castelle C.J."/>
            <person name="Singh A."/>
            <person name="Wilkins M.J."/>
            <person name="Williams K.H."/>
            <person name="Banfield J.F."/>
        </authorList>
    </citation>
    <scope>NUCLEOTIDE SEQUENCE [LARGE SCALE GENOMIC DNA]</scope>
</reference>
<dbReference type="Proteomes" id="UP000033854">
    <property type="component" value="Unassembled WGS sequence"/>
</dbReference>
<sequence>MIKNLILSLYFVLFSGGVSTVQNILPQKENVLSSRTISLENRYPSQRVSDVFKDNILLNLAYLDGRVDSAQDINWAEIDNSFRSEFTLQPNETFAYHDAVLPQFDGKVVKTTEAHFNYSDGFKTDGYLYGDGVCHLASLINWAAREAKLDVLAPANHDFANIPEVPKEFGVSIYYNPANKSIGANQNLYITNNQDKPVNFVFEYKDGQLSVTVTAQA</sequence>
<dbReference type="AlphaFoldDB" id="A0A0G0Z1V4"/>
<evidence type="ECO:0000313" key="1">
    <source>
        <dbReference type="EMBL" id="KKS42752.1"/>
    </source>
</evidence>
<protein>
    <recommendedName>
        <fullName evidence="3">VanW family protein</fullName>
    </recommendedName>
</protein>
<organism evidence="1 2">
    <name type="scientific">Candidatus Collierbacteria bacterium GW2011_GWA2_42_17</name>
    <dbReference type="NCBI Taxonomy" id="1618378"/>
    <lineage>
        <taxon>Bacteria</taxon>
        <taxon>Candidatus Collieribacteriota</taxon>
    </lineage>
</organism>
<dbReference type="Pfam" id="PF04294">
    <property type="entry name" value="VanW"/>
    <property type="match status" value="1"/>
</dbReference>
<dbReference type="InterPro" id="IPR007391">
    <property type="entry name" value="Vancomycin_resist_VanW"/>
</dbReference>
<name>A0A0G0Z1V4_9BACT</name>
<evidence type="ECO:0000313" key="2">
    <source>
        <dbReference type="Proteomes" id="UP000033854"/>
    </source>
</evidence>
<gene>
    <name evidence="1" type="ORF">UV06_C0006G0022</name>
</gene>